<evidence type="ECO:0000313" key="2">
    <source>
        <dbReference type="EMBL" id="KAG0468159.1"/>
    </source>
</evidence>
<comment type="caution">
    <text evidence="2">The sequence shown here is derived from an EMBL/GenBank/DDBJ whole genome shotgun (WGS) entry which is preliminary data.</text>
</comment>
<dbReference type="PANTHER" id="PTHR34132:SF4">
    <property type="entry name" value="EXPRESSED PROTEIN"/>
    <property type="match status" value="1"/>
</dbReference>
<evidence type="ECO:0000313" key="3">
    <source>
        <dbReference type="Proteomes" id="UP000639772"/>
    </source>
</evidence>
<proteinExistence type="predicted"/>
<feature type="signal peptide" evidence="1">
    <location>
        <begin position="1"/>
        <end position="16"/>
    </location>
</feature>
<keyword evidence="1" id="KW-0732">Signal</keyword>
<feature type="chain" id="PRO_5032443806" evidence="1">
    <location>
        <begin position="17"/>
        <end position="119"/>
    </location>
</feature>
<dbReference type="Proteomes" id="UP000639772">
    <property type="component" value="Chromosome 9"/>
</dbReference>
<protein>
    <submittedName>
        <fullName evidence="2">Uncharacterized protein</fullName>
    </submittedName>
</protein>
<dbReference type="AlphaFoldDB" id="A0A835ULZ6"/>
<accession>A0A835ULZ6</accession>
<gene>
    <name evidence="2" type="ORF">HPP92_017487</name>
</gene>
<organism evidence="2 3">
    <name type="scientific">Vanilla planifolia</name>
    <name type="common">Vanilla</name>
    <dbReference type="NCBI Taxonomy" id="51239"/>
    <lineage>
        <taxon>Eukaryota</taxon>
        <taxon>Viridiplantae</taxon>
        <taxon>Streptophyta</taxon>
        <taxon>Embryophyta</taxon>
        <taxon>Tracheophyta</taxon>
        <taxon>Spermatophyta</taxon>
        <taxon>Magnoliopsida</taxon>
        <taxon>Liliopsida</taxon>
        <taxon>Asparagales</taxon>
        <taxon>Orchidaceae</taxon>
        <taxon>Vanilloideae</taxon>
        <taxon>Vanilleae</taxon>
        <taxon>Vanilla</taxon>
    </lineage>
</organism>
<reference evidence="2 3" key="1">
    <citation type="journal article" date="2020" name="Nat. Food">
        <title>A phased Vanilla planifolia genome enables genetic improvement of flavour and production.</title>
        <authorList>
            <person name="Hasing T."/>
            <person name="Tang H."/>
            <person name="Brym M."/>
            <person name="Khazi F."/>
            <person name="Huang T."/>
            <person name="Chambers A.H."/>
        </authorList>
    </citation>
    <scope>NUCLEOTIDE SEQUENCE [LARGE SCALE GENOMIC DNA]</scope>
    <source>
        <tissue evidence="2">Leaf</tissue>
    </source>
</reference>
<evidence type="ECO:0000256" key="1">
    <source>
        <dbReference type="SAM" id="SignalP"/>
    </source>
</evidence>
<dbReference type="PANTHER" id="PTHR34132">
    <property type="entry name" value="EMB|CAB87627.1-RELATED"/>
    <property type="match status" value="1"/>
</dbReference>
<sequence>MCPLRVVLIFLSATLAGFFVLRRLKAGVEEEAPAVEGCCPKESLSLTEKVANSAGGGNLKSMDFYVPVSASILLVDLLLRIAGQVCNLLGILDVRGYGERALLVEESGRRNVGGSGKKL</sequence>
<dbReference type="EMBL" id="JADCNM010000009">
    <property type="protein sequence ID" value="KAG0468159.1"/>
    <property type="molecule type" value="Genomic_DNA"/>
</dbReference>
<name>A0A835ULZ6_VANPL</name>